<dbReference type="Gene3D" id="1.20.120.550">
    <property type="entry name" value="Membrane associated eicosanoid/glutathione metabolism-like domain"/>
    <property type="match status" value="1"/>
</dbReference>
<keyword evidence="1" id="KW-0472">Membrane</keyword>
<keyword evidence="3" id="KW-1185">Reference proteome</keyword>
<feature type="transmembrane region" description="Helical" evidence="1">
    <location>
        <begin position="190"/>
        <end position="209"/>
    </location>
</feature>
<feature type="transmembrane region" description="Helical" evidence="1">
    <location>
        <begin position="63"/>
        <end position="86"/>
    </location>
</feature>
<reference evidence="2 3" key="1">
    <citation type="journal article" date="2014" name="Genome Biol. Evol.">
        <title>The secreted proteins of Achlya hypogyna and Thraustotheca clavata identify the ancestral oomycete secretome and reveal gene acquisitions by horizontal gene transfer.</title>
        <authorList>
            <person name="Misner I."/>
            <person name="Blouin N."/>
            <person name="Leonard G."/>
            <person name="Richards T.A."/>
            <person name="Lane C.E."/>
        </authorList>
    </citation>
    <scope>NUCLEOTIDE SEQUENCE [LARGE SCALE GENOMIC DNA]</scope>
    <source>
        <strain evidence="2 3">ATCC 34112</strain>
    </source>
</reference>
<organism evidence="2 3">
    <name type="scientific">Thraustotheca clavata</name>
    <dbReference type="NCBI Taxonomy" id="74557"/>
    <lineage>
        <taxon>Eukaryota</taxon>
        <taxon>Sar</taxon>
        <taxon>Stramenopiles</taxon>
        <taxon>Oomycota</taxon>
        <taxon>Saprolegniomycetes</taxon>
        <taxon>Saprolegniales</taxon>
        <taxon>Achlyaceae</taxon>
        <taxon>Thraustotheca</taxon>
    </lineage>
</organism>
<evidence type="ECO:0008006" key="4">
    <source>
        <dbReference type="Google" id="ProtNLM"/>
    </source>
</evidence>
<feature type="transmembrane region" description="Helical" evidence="1">
    <location>
        <begin position="20"/>
        <end position="43"/>
    </location>
</feature>
<name>A0A1W0A9C4_9STRA</name>
<dbReference type="EMBL" id="JNBS01000292">
    <property type="protein sequence ID" value="OQS06917.1"/>
    <property type="molecule type" value="Genomic_DNA"/>
</dbReference>
<dbReference type="SUPFAM" id="SSF161084">
    <property type="entry name" value="MAPEG domain-like"/>
    <property type="match status" value="1"/>
</dbReference>
<keyword evidence="1" id="KW-0812">Transmembrane</keyword>
<keyword evidence="1" id="KW-1133">Transmembrane helix</keyword>
<protein>
    <recommendedName>
        <fullName evidence="4">MAPEG family protein</fullName>
    </recommendedName>
</protein>
<evidence type="ECO:0000313" key="2">
    <source>
        <dbReference type="EMBL" id="OQS06917.1"/>
    </source>
</evidence>
<accession>A0A1W0A9C4</accession>
<dbReference type="InterPro" id="IPR023352">
    <property type="entry name" value="MAPEG-like_dom_sf"/>
</dbReference>
<sequence>MERTLGENGLPKRAARNPKFILTAGLFWITFTLGVAIAYFGVYKRGPIEKYNQKIEKLVQDDMHWACAAIVVFARIIVFVNAYPFAHKARVVLPRSGNLRANPFYYKQIGKDASPNIVALIEDGSIGAYNRANRSLHHMIENYGALLAGLTLGAQVFPFPVFVIVCAFGFGRIIHQIGYTIGFGYHAPGFYIATLATATLEGLHFIIAMKGFGYL</sequence>
<proteinExistence type="predicted"/>
<dbReference type="AlphaFoldDB" id="A0A1W0A9C4"/>
<evidence type="ECO:0000313" key="3">
    <source>
        <dbReference type="Proteomes" id="UP000243217"/>
    </source>
</evidence>
<evidence type="ECO:0000256" key="1">
    <source>
        <dbReference type="SAM" id="Phobius"/>
    </source>
</evidence>
<gene>
    <name evidence="2" type="ORF">THRCLA_20258</name>
</gene>
<dbReference type="Proteomes" id="UP000243217">
    <property type="component" value="Unassembled WGS sequence"/>
</dbReference>
<comment type="caution">
    <text evidence="2">The sequence shown here is derived from an EMBL/GenBank/DDBJ whole genome shotgun (WGS) entry which is preliminary data.</text>
</comment>
<feature type="transmembrane region" description="Helical" evidence="1">
    <location>
        <begin position="143"/>
        <end position="170"/>
    </location>
</feature>
<dbReference type="OrthoDB" id="61546at2759"/>